<evidence type="ECO:0000313" key="1">
    <source>
        <dbReference type="EMBL" id="EEB21973.1"/>
    </source>
</evidence>
<dbReference type="EMBL" id="ABXY01000011">
    <property type="protein sequence ID" value="EEB21973.1"/>
    <property type="molecule type" value="Genomic_DNA"/>
</dbReference>
<organism evidence="1 2">
    <name type="scientific">Bifidobacterium catenulatum DSM 16992 = JCM 1194 = LMG 11043</name>
    <dbReference type="NCBI Taxonomy" id="566552"/>
    <lineage>
        <taxon>Bacteria</taxon>
        <taxon>Bacillati</taxon>
        <taxon>Actinomycetota</taxon>
        <taxon>Actinomycetes</taxon>
        <taxon>Bifidobacteriales</taxon>
        <taxon>Bifidobacteriaceae</taxon>
        <taxon>Bifidobacterium</taxon>
    </lineage>
</organism>
<gene>
    <name evidence="1" type="ORF">BIFCAT_00943</name>
</gene>
<dbReference type="AlphaFoldDB" id="B6XV37"/>
<reference evidence="1 2" key="1">
    <citation type="submission" date="2008-10" db="EMBL/GenBank/DDBJ databases">
        <title>Draft genome sequence of Bifidobacterium catenulatum (DSM 16992).</title>
        <authorList>
            <person name="Sudarsanam P."/>
            <person name="Ley R."/>
            <person name="Guruge J."/>
            <person name="Turnbaugh P.J."/>
            <person name="Mahowald M."/>
            <person name="Liep D."/>
            <person name="Gordon J."/>
        </authorList>
    </citation>
    <scope>NUCLEOTIDE SEQUENCE [LARGE SCALE GENOMIC DNA]</scope>
    <source>
        <strain evidence="1 2">DSM 16992</strain>
    </source>
</reference>
<proteinExistence type="predicted"/>
<dbReference type="Proteomes" id="UP000003882">
    <property type="component" value="Unassembled WGS sequence"/>
</dbReference>
<name>B6XV37_9BIFI</name>
<comment type="caution">
    <text evidence="1">The sequence shown here is derived from an EMBL/GenBank/DDBJ whole genome shotgun (WGS) entry which is preliminary data.</text>
</comment>
<dbReference type="eggNOG" id="ENOG50325CK">
    <property type="taxonomic scope" value="Bacteria"/>
</dbReference>
<reference evidence="1 2" key="2">
    <citation type="submission" date="2008-10" db="EMBL/GenBank/DDBJ databases">
        <authorList>
            <person name="Fulton L."/>
            <person name="Clifton S."/>
            <person name="Fulton B."/>
            <person name="Xu J."/>
            <person name="Minx P."/>
            <person name="Pepin K.H."/>
            <person name="Johnson M."/>
            <person name="Bhonagiri V."/>
            <person name="Nash W.E."/>
            <person name="Mardis E.R."/>
            <person name="Wilson R.K."/>
        </authorList>
    </citation>
    <scope>NUCLEOTIDE SEQUENCE [LARGE SCALE GENOMIC DNA]</scope>
    <source>
        <strain evidence="1 2">DSM 16992</strain>
    </source>
</reference>
<accession>B6XV37</accession>
<protein>
    <submittedName>
        <fullName evidence="1">Uncharacterized protein</fullName>
    </submittedName>
</protein>
<sequence length="52" mass="6241">MMEGTFLHMVVFVRSGLLHANCELSTVVIRLWIWVEFSTYPQISKVRWRKMI</sequence>
<evidence type="ECO:0000313" key="2">
    <source>
        <dbReference type="Proteomes" id="UP000003882"/>
    </source>
</evidence>